<evidence type="ECO:0000256" key="8">
    <source>
        <dbReference type="NCBIfam" id="TIGR01234"/>
    </source>
</evidence>
<keyword evidence="13" id="KW-1185">Reference proteome</keyword>
<keyword evidence="2 7" id="KW-0547">Nucleotide-binding</keyword>
<keyword evidence="3 7" id="KW-0418">Kinase</keyword>
<accession>A0A8J2ZYE9</accession>
<dbReference type="InterPro" id="IPR018484">
    <property type="entry name" value="FGGY_N"/>
</dbReference>
<evidence type="ECO:0000259" key="10">
    <source>
        <dbReference type="Pfam" id="PF00370"/>
    </source>
</evidence>
<dbReference type="EMBL" id="BMFV01000029">
    <property type="protein sequence ID" value="GGH85910.1"/>
    <property type="molecule type" value="Genomic_DNA"/>
</dbReference>
<dbReference type="InterPro" id="IPR005929">
    <property type="entry name" value="Ribulokinase"/>
</dbReference>
<evidence type="ECO:0000256" key="7">
    <source>
        <dbReference type="HAMAP-Rule" id="MF_00520"/>
    </source>
</evidence>
<evidence type="ECO:0000256" key="4">
    <source>
        <dbReference type="ARBA" id="ARBA00022840"/>
    </source>
</evidence>
<dbReference type="Gene3D" id="3.30.420.40">
    <property type="match status" value="2"/>
</dbReference>
<dbReference type="GO" id="GO:0005737">
    <property type="term" value="C:cytoplasm"/>
    <property type="evidence" value="ECO:0007669"/>
    <property type="project" value="TreeGrafter"/>
</dbReference>
<dbReference type="GO" id="GO:0019150">
    <property type="term" value="F:D-ribulokinase activity"/>
    <property type="evidence" value="ECO:0007669"/>
    <property type="project" value="TreeGrafter"/>
</dbReference>
<dbReference type="GO" id="GO:0005524">
    <property type="term" value="F:ATP binding"/>
    <property type="evidence" value="ECO:0007669"/>
    <property type="project" value="UniProtKB-UniRule"/>
</dbReference>
<dbReference type="InterPro" id="IPR043129">
    <property type="entry name" value="ATPase_NBD"/>
</dbReference>
<comment type="pathway">
    <text evidence="7 9">Carbohydrate degradation; L-arabinose degradation via L-ribulose; D-xylulose 5-phosphate from L-arabinose (bacterial route): step 2/3.</text>
</comment>
<dbReference type="InterPro" id="IPR000577">
    <property type="entry name" value="Carb_kinase_FGGY"/>
</dbReference>
<gene>
    <name evidence="7 12" type="primary">araB</name>
    <name evidence="12" type="ORF">GCM10007096_32390</name>
</gene>
<dbReference type="PANTHER" id="PTHR43435">
    <property type="entry name" value="RIBULOKINASE"/>
    <property type="match status" value="1"/>
</dbReference>
<evidence type="ECO:0000256" key="5">
    <source>
        <dbReference type="ARBA" id="ARBA00022935"/>
    </source>
</evidence>
<dbReference type="PIRSF" id="PIRSF000538">
    <property type="entry name" value="GlpK"/>
    <property type="match status" value="1"/>
</dbReference>
<sequence length="554" mass="60435">MTTYSIGVDYGTESARAVLVDLRNGEVVASAVKNYPDGVIDDHLPRTNIKLEADWALQNPNDYVECFISTVGEVVRAVNGKIASEDIIGIGIDFTACTVLPVKADGTPLCNVPSLRDHPHSWVKLWKHHAAQEEANRLNAIAAEQPDSFLSRYGGKISSEWLFPKLWQILNEAPDIYEEMDCFIEATDWIIWQLTGKETRSSCTAGYKALWHKQKGFPESSFFKALDPRLEHVVDEKLTRHFLPVGSKAGGLTAAMAQQTGLLEGTAVAVGNVDAHVSAPPTGITEPGSMLMIMGTSTCDILLSKEEKHVPGICGVVEDGAIPGYFAYESGQSAVGDIFARFIKNAVPDAYFKEASAKGQSIHELLEEKAASLEVGENGLLALDWLNGNRSILVDGDLSGLILGLTLSTKPEEIYRALIEATAYGKRLIIENYEANGVPVNALVACGGLPHKNKMLMQIYADVIGKEISIAEHLQAPAVGAAMFGAVAAGQSEGGYETIAEAAEYMAKLKDEKIKPIPKNTQRYDILYREYKKLHDYFGRGENDVMKVLKTFKK</sequence>
<dbReference type="Pfam" id="PF00370">
    <property type="entry name" value="FGGY_N"/>
    <property type="match status" value="1"/>
</dbReference>
<dbReference type="RefSeq" id="WP_188498429.1">
    <property type="nucleotide sequence ID" value="NZ_BMFV01000029.1"/>
</dbReference>
<dbReference type="GO" id="GO:0019569">
    <property type="term" value="P:L-arabinose catabolic process to D-xylulose 5-phosphate"/>
    <property type="evidence" value="ECO:0007669"/>
    <property type="project" value="UniProtKB-UniRule"/>
</dbReference>
<comment type="caution">
    <text evidence="12">The sequence shown here is derived from an EMBL/GenBank/DDBJ whole genome shotgun (WGS) entry which is preliminary data.</text>
</comment>
<dbReference type="GO" id="GO:0008741">
    <property type="term" value="F:ribulokinase activity"/>
    <property type="evidence" value="ECO:0007669"/>
    <property type="project" value="UniProtKB-UniRule"/>
</dbReference>
<evidence type="ECO:0000313" key="13">
    <source>
        <dbReference type="Proteomes" id="UP000656813"/>
    </source>
</evidence>
<evidence type="ECO:0000313" key="12">
    <source>
        <dbReference type="EMBL" id="GGH85910.1"/>
    </source>
</evidence>
<evidence type="ECO:0000256" key="9">
    <source>
        <dbReference type="RuleBase" id="RU003455"/>
    </source>
</evidence>
<organism evidence="12 13">
    <name type="scientific">Pullulanibacillus pueri</name>
    <dbReference type="NCBI Taxonomy" id="1437324"/>
    <lineage>
        <taxon>Bacteria</taxon>
        <taxon>Bacillati</taxon>
        <taxon>Bacillota</taxon>
        <taxon>Bacilli</taxon>
        <taxon>Bacillales</taxon>
        <taxon>Sporolactobacillaceae</taxon>
        <taxon>Pullulanibacillus</taxon>
    </lineage>
</organism>
<dbReference type="NCBIfam" id="TIGR01234">
    <property type="entry name" value="L-ribulokinase"/>
    <property type="match status" value="1"/>
</dbReference>
<keyword evidence="6 7" id="KW-0119">Carbohydrate metabolism</keyword>
<dbReference type="UniPathway" id="UPA00145">
    <property type="reaction ID" value="UER00566"/>
</dbReference>
<comment type="similarity">
    <text evidence="7 9">Belongs to the ribulokinase family.</text>
</comment>
<keyword evidence="1 7" id="KW-0808">Transferase</keyword>
<protein>
    <recommendedName>
        <fullName evidence="7 8">Ribulokinase</fullName>
        <ecNumber evidence="7 8">2.7.1.16</ecNumber>
    </recommendedName>
</protein>
<reference evidence="12" key="2">
    <citation type="submission" date="2020-09" db="EMBL/GenBank/DDBJ databases">
        <authorList>
            <person name="Sun Q."/>
            <person name="Zhou Y."/>
        </authorList>
    </citation>
    <scope>NUCLEOTIDE SEQUENCE</scope>
    <source>
        <strain evidence="12">CGMCC 1.12777</strain>
    </source>
</reference>
<reference evidence="12" key="1">
    <citation type="journal article" date="2014" name="Int. J. Syst. Evol. Microbiol.">
        <title>Complete genome sequence of Corynebacterium casei LMG S-19264T (=DSM 44701T), isolated from a smear-ripened cheese.</title>
        <authorList>
            <consortium name="US DOE Joint Genome Institute (JGI-PGF)"/>
            <person name="Walter F."/>
            <person name="Albersmeier A."/>
            <person name="Kalinowski J."/>
            <person name="Ruckert C."/>
        </authorList>
    </citation>
    <scope>NUCLEOTIDE SEQUENCE</scope>
    <source>
        <strain evidence="12">CGMCC 1.12777</strain>
    </source>
</reference>
<evidence type="ECO:0000256" key="3">
    <source>
        <dbReference type="ARBA" id="ARBA00022777"/>
    </source>
</evidence>
<dbReference type="AlphaFoldDB" id="A0A8J2ZYE9"/>
<evidence type="ECO:0000256" key="2">
    <source>
        <dbReference type="ARBA" id="ARBA00022741"/>
    </source>
</evidence>
<feature type="domain" description="Carbohydrate kinase FGGY N-terminal" evidence="10">
    <location>
        <begin position="4"/>
        <end position="278"/>
    </location>
</feature>
<proteinExistence type="inferred from homology"/>
<evidence type="ECO:0000256" key="6">
    <source>
        <dbReference type="ARBA" id="ARBA00023277"/>
    </source>
</evidence>
<dbReference type="Proteomes" id="UP000656813">
    <property type="component" value="Unassembled WGS sequence"/>
</dbReference>
<evidence type="ECO:0000259" key="11">
    <source>
        <dbReference type="Pfam" id="PF02782"/>
    </source>
</evidence>
<name>A0A8J2ZYE9_9BACL</name>
<dbReference type="InterPro" id="IPR018485">
    <property type="entry name" value="FGGY_C"/>
</dbReference>
<dbReference type="HAMAP" id="MF_00520">
    <property type="entry name" value="Ribulokinase"/>
    <property type="match status" value="1"/>
</dbReference>
<dbReference type="InterPro" id="IPR018483">
    <property type="entry name" value="Carb_kinase_FGGY_CS"/>
</dbReference>
<feature type="domain" description="Carbohydrate kinase FGGY C-terminal" evidence="11">
    <location>
        <begin position="291"/>
        <end position="489"/>
    </location>
</feature>
<dbReference type="EC" id="2.7.1.16" evidence="7 8"/>
<keyword evidence="4 7" id="KW-0067">ATP-binding</keyword>
<dbReference type="Pfam" id="PF02782">
    <property type="entry name" value="FGGY_C"/>
    <property type="match status" value="1"/>
</dbReference>
<dbReference type="NCBIfam" id="NF003154">
    <property type="entry name" value="PRK04123.1"/>
    <property type="match status" value="1"/>
</dbReference>
<comment type="catalytic activity">
    <reaction evidence="7">
        <text>D-ribulose + ATP = D-ribulose 5-phosphate + ADP + H(+)</text>
        <dbReference type="Rhea" id="RHEA:17601"/>
        <dbReference type="ChEBI" id="CHEBI:15378"/>
        <dbReference type="ChEBI" id="CHEBI:17173"/>
        <dbReference type="ChEBI" id="CHEBI:30616"/>
        <dbReference type="ChEBI" id="CHEBI:58121"/>
        <dbReference type="ChEBI" id="CHEBI:456216"/>
        <dbReference type="EC" id="2.7.1.16"/>
    </reaction>
</comment>
<dbReference type="SUPFAM" id="SSF53067">
    <property type="entry name" value="Actin-like ATPase domain"/>
    <property type="match status" value="2"/>
</dbReference>
<dbReference type="CDD" id="cd07781">
    <property type="entry name" value="ASKHA_NBD_FGGY_L-RBK"/>
    <property type="match status" value="1"/>
</dbReference>
<dbReference type="PANTHER" id="PTHR43435:SF4">
    <property type="entry name" value="FGGY CARBOHYDRATE KINASE DOMAIN-CONTAINING PROTEIN"/>
    <property type="match status" value="1"/>
</dbReference>
<comment type="catalytic activity">
    <reaction evidence="7 9">
        <text>L-ribulose + ATP = L-ribulose 5-phosphate + ADP + H(+)</text>
        <dbReference type="Rhea" id="RHEA:22072"/>
        <dbReference type="ChEBI" id="CHEBI:15378"/>
        <dbReference type="ChEBI" id="CHEBI:16880"/>
        <dbReference type="ChEBI" id="CHEBI:30616"/>
        <dbReference type="ChEBI" id="CHEBI:58226"/>
        <dbReference type="ChEBI" id="CHEBI:456216"/>
        <dbReference type="EC" id="2.7.1.16"/>
    </reaction>
</comment>
<evidence type="ECO:0000256" key="1">
    <source>
        <dbReference type="ARBA" id="ARBA00022679"/>
    </source>
</evidence>
<dbReference type="PROSITE" id="PS00445">
    <property type="entry name" value="FGGY_KINASES_2"/>
    <property type="match status" value="1"/>
</dbReference>
<keyword evidence="5 7" id="KW-0054">Arabinose catabolism</keyword>